<evidence type="ECO:0000256" key="1">
    <source>
        <dbReference type="ARBA" id="ARBA00023002"/>
    </source>
</evidence>
<evidence type="ECO:0000313" key="4">
    <source>
        <dbReference type="EMBL" id="MFC4587928.1"/>
    </source>
</evidence>
<sequence length="256" mass="26757">MTDTTRTLGILGAGKLGTVLARLALAAGYEVLIAGSGDPAKIALTIDVLTPGAVATTAADAAARADVVILALPLGKYRAIPADALRGKLVIDAMNYWWEVDGIRDDLTDPRTSTSEIVQAFLPGSRVVKAFNHVGYHDIEDEARPSGESGRTAVAIAGDDPTDLAEAASLVDALGFDPIIAGPLAEGIRFEPGTELFGADVDAGEVRTRLDRFTETERGLAIARARAEPPGPKAPPRDRPGRPSLAVPRTIAPRLP</sequence>
<dbReference type="Gene3D" id="3.40.50.720">
    <property type="entry name" value="NAD(P)-binding Rossmann-like Domain"/>
    <property type="match status" value="1"/>
</dbReference>
<keyword evidence="5" id="KW-1185">Reference proteome</keyword>
<feature type="region of interest" description="Disordered" evidence="2">
    <location>
        <begin position="217"/>
        <end position="256"/>
    </location>
</feature>
<keyword evidence="1" id="KW-0560">Oxidoreductase</keyword>
<dbReference type="Pfam" id="PF03807">
    <property type="entry name" value="F420_oxidored"/>
    <property type="match status" value="1"/>
</dbReference>
<reference evidence="5" key="1">
    <citation type="journal article" date="2019" name="Int. J. Syst. Evol. Microbiol.">
        <title>The Global Catalogue of Microorganisms (GCM) 10K type strain sequencing project: providing services to taxonomists for standard genome sequencing and annotation.</title>
        <authorList>
            <consortium name="The Broad Institute Genomics Platform"/>
            <consortium name="The Broad Institute Genome Sequencing Center for Infectious Disease"/>
            <person name="Wu L."/>
            <person name="Ma J."/>
        </authorList>
    </citation>
    <scope>NUCLEOTIDE SEQUENCE [LARGE SCALE GENOMIC DNA]</scope>
    <source>
        <strain evidence="5">CCUG 49560</strain>
    </source>
</reference>
<evidence type="ECO:0000256" key="2">
    <source>
        <dbReference type="SAM" id="MobiDB-lite"/>
    </source>
</evidence>
<dbReference type="RefSeq" id="WP_262840702.1">
    <property type="nucleotide sequence ID" value="NZ_JANZYP010000002.1"/>
</dbReference>
<dbReference type="EMBL" id="JBHSFN010000010">
    <property type="protein sequence ID" value="MFC4587928.1"/>
    <property type="molecule type" value="Genomic_DNA"/>
</dbReference>
<dbReference type="InterPro" id="IPR051267">
    <property type="entry name" value="STEAP_metalloreductase"/>
</dbReference>
<accession>A0ABV9EEW9</accession>
<dbReference type="SUPFAM" id="SSF51735">
    <property type="entry name" value="NAD(P)-binding Rossmann-fold domains"/>
    <property type="match status" value="1"/>
</dbReference>
<dbReference type="PANTHER" id="PTHR14239">
    <property type="entry name" value="DUDULIN-RELATED"/>
    <property type="match status" value="1"/>
</dbReference>
<dbReference type="Proteomes" id="UP001595891">
    <property type="component" value="Unassembled WGS sequence"/>
</dbReference>
<name>A0ABV9EEW9_9ACTN</name>
<dbReference type="InterPro" id="IPR036291">
    <property type="entry name" value="NAD(P)-bd_dom_sf"/>
</dbReference>
<protein>
    <submittedName>
        <fullName evidence="4">NADPH-dependent F420 reductase</fullName>
    </submittedName>
</protein>
<dbReference type="PANTHER" id="PTHR14239:SF0">
    <property type="entry name" value="F420-DEPENDENT NADP REDUCTASE"/>
    <property type="match status" value="1"/>
</dbReference>
<evidence type="ECO:0000313" key="5">
    <source>
        <dbReference type="Proteomes" id="UP001595891"/>
    </source>
</evidence>
<evidence type="ECO:0000259" key="3">
    <source>
        <dbReference type="Pfam" id="PF03807"/>
    </source>
</evidence>
<feature type="domain" description="Pyrroline-5-carboxylate reductase catalytic N-terminal" evidence="3">
    <location>
        <begin position="8"/>
        <end position="96"/>
    </location>
</feature>
<dbReference type="InterPro" id="IPR028939">
    <property type="entry name" value="P5C_Rdtase_cat_N"/>
</dbReference>
<proteinExistence type="predicted"/>
<organism evidence="4 5">
    <name type="scientific">Sphaerisporangium corydalis</name>
    <dbReference type="NCBI Taxonomy" id="1441875"/>
    <lineage>
        <taxon>Bacteria</taxon>
        <taxon>Bacillati</taxon>
        <taxon>Actinomycetota</taxon>
        <taxon>Actinomycetes</taxon>
        <taxon>Streptosporangiales</taxon>
        <taxon>Streptosporangiaceae</taxon>
        <taxon>Sphaerisporangium</taxon>
    </lineage>
</organism>
<gene>
    <name evidence="4" type="ORF">ACFO8L_17685</name>
</gene>
<comment type="caution">
    <text evidence="4">The sequence shown here is derived from an EMBL/GenBank/DDBJ whole genome shotgun (WGS) entry which is preliminary data.</text>
</comment>